<dbReference type="AlphaFoldDB" id="H3AVX5"/>
<dbReference type="RefSeq" id="XP_006001515.1">
    <property type="nucleotide sequence ID" value="XM_006001453.3"/>
</dbReference>
<feature type="disulfide bond" evidence="7">
    <location>
        <begin position="509"/>
        <end position="519"/>
    </location>
</feature>
<reference evidence="12" key="1">
    <citation type="submission" date="2011-08" db="EMBL/GenBank/DDBJ databases">
        <title>The draft genome of Latimeria chalumnae.</title>
        <authorList>
            <person name="Di Palma F."/>
            <person name="Alfoldi J."/>
            <person name="Johnson J."/>
            <person name="Berlin A."/>
            <person name="Gnerre S."/>
            <person name="Jaffe D."/>
            <person name="MacCallum I."/>
            <person name="Young S."/>
            <person name="Walker B.J."/>
            <person name="Lander E."/>
            <person name="Lindblad-Toh K."/>
        </authorList>
    </citation>
    <scope>NUCLEOTIDE SEQUENCE [LARGE SCALE GENOMIC DNA]</scope>
    <source>
        <strain evidence="12">Wild caught</strain>
    </source>
</reference>
<dbReference type="Ensembl" id="ENSLACT00000013893.1">
    <property type="protein sequence ID" value="ENSLACP00000013796.1"/>
    <property type="gene ID" value="ENSLACG00000012144.1"/>
</dbReference>
<evidence type="ECO:0000256" key="2">
    <source>
        <dbReference type="ARBA" id="ARBA00005542"/>
    </source>
</evidence>
<keyword evidence="3" id="KW-1003">Cell membrane</keyword>
<reference evidence="11" key="3">
    <citation type="submission" date="2025-09" db="UniProtKB">
        <authorList>
            <consortium name="Ensembl"/>
        </authorList>
    </citation>
    <scope>IDENTIFICATION</scope>
</reference>
<evidence type="ECO:0000256" key="7">
    <source>
        <dbReference type="PROSITE-ProRule" id="PRU00076"/>
    </source>
</evidence>
<feature type="chain" id="PRO_5003579940" evidence="9">
    <location>
        <begin position="29"/>
        <end position="780"/>
    </location>
</feature>
<evidence type="ECO:0000256" key="8">
    <source>
        <dbReference type="SAM" id="Phobius"/>
    </source>
</evidence>
<dbReference type="OrthoDB" id="69646at2759"/>
<reference evidence="11" key="2">
    <citation type="submission" date="2025-08" db="UniProtKB">
        <authorList>
            <consortium name="Ensembl"/>
        </authorList>
    </citation>
    <scope>IDENTIFICATION</scope>
</reference>
<dbReference type="CTD" id="58986"/>
<evidence type="ECO:0000313" key="12">
    <source>
        <dbReference type="Proteomes" id="UP000008672"/>
    </source>
</evidence>
<feature type="domain" description="EGF-like" evidence="10">
    <location>
        <begin position="505"/>
        <end position="544"/>
    </location>
</feature>
<feature type="transmembrane region" description="Helical" evidence="8">
    <location>
        <begin position="729"/>
        <end position="748"/>
    </location>
</feature>
<dbReference type="Bgee" id="ENSLACG00000012144">
    <property type="expression patterns" value="Expressed in pelvic fin"/>
</dbReference>
<evidence type="ECO:0000259" key="10">
    <source>
        <dbReference type="PROSITE" id="PS50026"/>
    </source>
</evidence>
<evidence type="ECO:0000313" key="11">
    <source>
        <dbReference type="Ensembl" id="ENSLACP00000013796.1"/>
    </source>
</evidence>
<dbReference type="GO" id="GO:0005886">
    <property type="term" value="C:plasma membrane"/>
    <property type="evidence" value="ECO:0007669"/>
    <property type="project" value="UniProtKB-SubCell"/>
</dbReference>
<comment type="subcellular location">
    <subcellularLocation>
        <location evidence="1">Cell membrane</location>
        <topology evidence="1">Multi-pass membrane protein</topology>
    </subcellularLocation>
</comment>
<dbReference type="InParanoid" id="H3AVX5"/>
<accession>H3AVX5</accession>
<comment type="similarity">
    <text evidence="2">Belongs to the TMEM8 family.</text>
</comment>
<comment type="caution">
    <text evidence="7">Lacks conserved residue(s) required for the propagation of feature annotation.</text>
</comment>
<dbReference type="EMBL" id="AFYH01121221">
    <property type="status" value="NOT_ANNOTATED_CDS"/>
    <property type="molecule type" value="Genomic_DNA"/>
</dbReference>
<dbReference type="Proteomes" id="UP000008672">
    <property type="component" value="Unassembled WGS sequence"/>
</dbReference>
<feature type="transmembrane region" description="Helical" evidence="8">
    <location>
        <begin position="666"/>
        <end position="686"/>
    </location>
</feature>
<name>H3AVX5_LATCH</name>
<dbReference type="PANTHER" id="PTHR14319">
    <property type="entry name" value="FIVE-SPAN TRANSMEMBRANE PROTEIN M83"/>
    <property type="match status" value="1"/>
</dbReference>
<proteinExistence type="inferred from homology"/>
<evidence type="ECO:0000256" key="3">
    <source>
        <dbReference type="ARBA" id="ARBA00022475"/>
    </source>
</evidence>
<sequence>MTAAALRGLVVLVAAAAWWAFLLPACFARRESDDTYVSEYFSQAPQRLSRYSWYGNVRLFYFKVPEDTVLVKWLLQASKGRTECSNVNITVYFRFGAPPIINPLKKHFAPNTTVHSSFNLTMRLTSLGQAVTVVNVSYPASGNWFIAAHLPKEDDKVEVKGFRSACPYLILPQMFVSRLVDMPVLESNVTLKQSVSVLEETTHLKMFIPEYTVKLSLQLRSCVNEISQTDLCPVQVILGPGMLPQSYQKVVNCMGRTECNIELASPPWEKWVQITVKSIATKNFTTTFEIEGTLTACKPKSIGSYFDLFSNFSPRGSSNNASLGNQTNDISLSMRSLSALGENTSRSAHYYTLMQLSGDMCLHNQMVLREQQDIVAVRFIVVNGPNVTVASDYPTLLHLNLNSETDSGGTIVLNLKLNKSSTNENVTVFACLSAASPVFSLSTTQGCKTAFSQGYSLNMNSTSTTASVYVPFPETDRWYLSMQIVCPPNQSGCSNLSAEVIMYASLSPCINDCGRYGECRLLRSYGYIYTACVCKAGWDGWSCTDDTHAQSYGRQVLATLLLTLSNLMFVPAIIVATYNYYVIEACVYLFTMFFSLFYHACDQPGIAVWCIMEYDALQYCDFLGSVFSIWVTILCMARLNDIVKYILFVIGSLFIAMSLQLDRRGIWNMLGPCMFALVIMVAMWVYRGVRRRQCYPRTWKRWVFYLLPGVGAALLAVAVYAFMETIKNYYYTHSIWHILVAGSVVFLLPPREEHKKPWAWSREFTWFRGAYKNKPIVEPE</sequence>
<dbReference type="Pfam" id="PF12036">
    <property type="entry name" value="DUF3522"/>
    <property type="match status" value="1"/>
</dbReference>
<keyword evidence="6 8" id="KW-0472">Membrane</keyword>
<evidence type="ECO:0000256" key="9">
    <source>
        <dbReference type="SAM" id="SignalP"/>
    </source>
</evidence>
<dbReference type="eggNOG" id="ENOG502QQ7Q">
    <property type="taxonomic scope" value="Eukaryota"/>
</dbReference>
<dbReference type="PANTHER" id="PTHR14319:SF7">
    <property type="entry name" value="POST-GPI ATTACHMENT TO PROTEINS FACTOR 6"/>
    <property type="match status" value="1"/>
</dbReference>
<dbReference type="PROSITE" id="PS50026">
    <property type="entry name" value="EGF_3"/>
    <property type="match status" value="1"/>
</dbReference>
<dbReference type="EMBL" id="AFYH01121218">
    <property type="status" value="NOT_ANNOTATED_CDS"/>
    <property type="molecule type" value="Genomic_DNA"/>
</dbReference>
<keyword evidence="9" id="KW-0732">Signal</keyword>
<evidence type="ECO:0000256" key="5">
    <source>
        <dbReference type="ARBA" id="ARBA00022989"/>
    </source>
</evidence>
<keyword evidence="7" id="KW-1015">Disulfide bond</keyword>
<organism evidence="11 12">
    <name type="scientific">Latimeria chalumnae</name>
    <name type="common">Coelacanth</name>
    <dbReference type="NCBI Taxonomy" id="7897"/>
    <lineage>
        <taxon>Eukaryota</taxon>
        <taxon>Metazoa</taxon>
        <taxon>Chordata</taxon>
        <taxon>Craniata</taxon>
        <taxon>Vertebrata</taxon>
        <taxon>Euteleostomi</taxon>
        <taxon>Coelacanthiformes</taxon>
        <taxon>Coelacanthidae</taxon>
        <taxon>Latimeria</taxon>
    </lineage>
</organism>
<dbReference type="HOGENOM" id="CLU_012979_1_0_1"/>
<dbReference type="STRING" id="7897.ENSLACP00000013796"/>
<keyword evidence="4 8" id="KW-0812">Transmembrane</keyword>
<feature type="signal peptide" evidence="9">
    <location>
        <begin position="1"/>
        <end position="28"/>
    </location>
</feature>
<keyword evidence="5 8" id="KW-1133">Transmembrane helix</keyword>
<dbReference type="PROSITE" id="PS01186">
    <property type="entry name" value="EGF_2"/>
    <property type="match status" value="1"/>
</dbReference>
<dbReference type="FunCoup" id="H3AVX5">
    <property type="interactions" value="403"/>
</dbReference>
<dbReference type="EMBL" id="AFYH01121219">
    <property type="status" value="NOT_ANNOTATED_CDS"/>
    <property type="molecule type" value="Genomic_DNA"/>
</dbReference>
<keyword evidence="7" id="KW-0245">EGF-like domain</keyword>
<evidence type="ECO:0000256" key="1">
    <source>
        <dbReference type="ARBA" id="ARBA00004651"/>
    </source>
</evidence>
<feature type="transmembrane region" description="Helical" evidence="8">
    <location>
        <begin position="642"/>
        <end position="660"/>
    </location>
</feature>
<dbReference type="EMBL" id="AFYH01121217">
    <property type="status" value="NOT_ANNOTATED_CDS"/>
    <property type="molecule type" value="Genomic_DNA"/>
</dbReference>
<evidence type="ECO:0000256" key="6">
    <source>
        <dbReference type="ARBA" id="ARBA00023136"/>
    </source>
</evidence>
<dbReference type="PROSITE" id="PS00022">
    <property type="entry name" value="EGF_1"/>
    <property type="match status" value="1"/>
</dbReference>
<dbReference type="EMBL" id="AFYH01121220">
    <property type="status" value="NOT_ANNOTATED_CDS"/>
    <property type="molecule type" value="Genomic_DNA"/>
</dbReference>
<dbReference type="GeneID" id="102361892"/>
<feature type="disulfide bond" evidence="7">
    <location>
        <begin position="534"/>
        <end position="543"/>
    </location>
</feature>
<feature type="transmembrane region" description="Helical" evidence="8">
    <location>
        <begin position="702"/>
        <end position="723"/>
    </location>
</feature>
<gene>
    <name evidence="11" type="primary">PGAP6</name>
</gene>
<protein>
    <submittedName>
        <fullName evidence="11">Post-GPI attachment to proteins 6</fullName>
    </submittedName>
</protein>
<dbReference type="InterPro" id="IPR000742">
    <property type="entry name" value="EGF"/>
</dbReference>
<keyword evidence="12" id="KW-1185">Reference proteome</keyword>
<dbReference type="OMA" id="AKRRHCY"/>
<dbReference type="GeneTree" id="ENSGT00940000160060"/>
<evidence type="ECO:0000256" key="4">
    <source>
        <dbReference type="ARBA" id="ARBA00022692"/>
    </source>
</evidence>
<dbReference type="InterPro" id="IPR021910">
    <property type="entry name" value="NGX6/PGAP6/MYMK"/>
</dbReference>